<feature type="compositionally biased region" description="Basic and acidic residues" evidence="3">
    <location>
        <begin position="106"/>
        <end position="116"/>
    </location>
</feature>
<dbReference type="Gene3D" id="1.10.10.10">
    <property type="entry name" value="Winged helix-like DNA-binding domain superfamily/Winged helix DNA-binding domain"/>
    <property type="match status" value="1"/>
</dbReference>
<dbReference type="Gene3D" id="3.40.30.10">
    <property type="entry name" value="Glutaredoxin"/>
    <property type="match status" value="1"/>
</dbReference>
<sequence length="492" mass="55101">MEAPAESSGSALIFTTPGCPFCRRAKNVLREKGIEYQEIDVSTDPNIRSTVQQVAGRKTVPVVYVNGVLVGGADDLDQVIQAGDLESILQKQSEPLPEALASVLEESSKNEEKETETSTSEVPEEVKEEEKRLEAIATKMRDPKQGVKTKTELKGLTVLNNVFTGAEALDWLLHNGEEDYESALRTGTALQERHYLHHIEHAEPFTASPSKLYMFVEEEAPISSALNARKPFLKPARSATQVAGELRRRILELYDEALSKDGKSVSYSQLAASPTYAAYREATEELQRVDLYSMSRQEKMAFFINVYNALVVHGFVAEGTPSSFFDRLFFYSRTKYHIDGHDYSLDDIEHGVLRGNRPKSASLLKQRPFGPKDPRRFHAIPPVDPRIHFALNCGAKSCPPIKLYTPENLDEGLEGAASAFVEGEVDVDGDSGAVTLSKIMDWYKEDFGSTPEERLKWLLPYLPKEKSQVLAKLIKKARFTIQYSKYDWAVNE</sequence>
<dbReference type="Pfam" id="PF04784">
    <property type="entry name" value="DUF547"/>
    <property type="match status" value="1"/>
</dbReference>
<dbReference type="InterPro" id="IPR036390">
    <property type="entry name" value="WH_DNA-bd_sf"/>
</dbReference>
<dbReference type="PROSITE" id="PS50186">
    <property type="entry name" value="DEP"/>
    <property type="match status" value="1"/>
</dbReference>
<dbReference type="PROSITE" id="PS00195">
    <property type="entry name" value="GLUTAREDOXIN_1"/>
    <property type="match status" value="1"/>
</dbReference>
<dbReference type="CDD" id="cd04371">
    <property type="entry name" value="DEP"/>
    <property type="match status" value="1"/>
</dbReference>
<evidence type="ECO:0000313" key="5">
    <source>
        <dbReference type="EMBL" id="GAQ80261.1"/>
    </source>
</evidence>
<keyword evidence="2" id="KW-0676">Redox-active center</keyword>
<dbReference type="OMA" id="RMAFFIN"/>
<dbReference type="Pfam" id="PF00462">
    <property type="entry name" value="Glutaredoxin"/>
    <property type="match status" value="1"/>
</dbReference>
<organism evidence="5 6">
    <name type="scientific">Klebsormidium nitens</name>
    <name type="common">Green alga</name>
    <name type="synonym">Ulothrix nitens</name>
    <dbReference type="NCBI Taxonomy" id="105231"/>
    <lineage>
        <taxon>Eukaryota</taxon>
        <taxon>Viridiplantae</taxon>
        <taxon>Streptophyta</taxon>
        <taxon>Klebsormidiophyceae</taxon>
        <taxon>Klebsormidiales</taxon>
        <taxon>Klebsormidiaceae</taxon>
        <taxon>Klebsormidium</taxon>
    </lineage>
</organism>
<dbReference type="GO" id="GO:0035556">
    <property type="term" value="P:intracellular signal transduction"/>
    <property type="evidence" value="ECO:0007669"/>
    <property type="project" value="InterPro"/>
</dbReference>
<protein>
    <recommendedName>
        <fullName evidence="4">DEP domain-containing protein</fullName>
    </recommendedName>
</protein>
<dbReference type="InterPro" id="IPR036388">
    <property type="entry name" value="WH-like_DNA-bd_sf"/>
</dbReference>
<dbReference type="Pfam" id="PF00610">
    <property type="entry name" value="DEP"/>
    <property type="match status" value="1"/>
</dbReference>
<evidence type="ECO:0000256" key="1">
    <source>
        <dbReference type="ARBA" id="ARBA00023157"/>
    </source>
</evidence>
<dbReference type="EMBL" id="DF236999">
    <property type="protein sequence ID" value="GAQ80261.1"/>
    <property type="molecule type" value="Genomic_DNA"/>
</dbReference>
<evidence type="ECO:0000313" key="6">
    <source>
        <dbReference type="Proteomes" id="UP000054558"/>
    </source>
</evidence>
<dbReference type="AlphaFoldDB" id="A0A1Y1HTC0"/>
<accession>A0A1Y1HTC0</accession>
<dbReference type="InterPro" id="IPR014025">
    <property type="entry name" value="Glutaredoxin_subgr"/>
</dbReference>
<feature type="region of interest" description="Disordered" evidence="3">
    <location>
        <begin position="103"/>
        <end position="131"/>
    </location>
</feature>
<keyword evidence="6" id="KW-1185">Reference proteome</keyword>
<dbReference type="InterPro" id="IPR006869">
    <property type="entry name" value="DUF547"/>
</dbReference>
<keyword evidence="1" id="KW-1015">Disulfide bond</keyword>
<dbReference type="Proteomes" id="UP000054558">
    <property type="component" value="Unassembled WGS sequence"/>
</dbReference>
<evidence type="ECO:0000256" key="3">
    <source>
        <dbReference type="SAM" id="MobiDB-lite"/>
    </source>
</evidence>
<dbReference type="InterPro" id="IPR036249">
    <property type="entry name" value="Thioredoxin-like_sf"/>
</dbReference>
<name>A0A1Y1HTC0_KLENI</name>
<dbReference type="STRING" id="105231.A0A1Y1HTC0"/>
<dbReference type="PANTHER" id="PTHR46361">
    <property type="entry name" value="ELECTRON CARRIER/ PROTEIN DISULFIDE OXIDOREDUCTASE"/>
    <property type="match status" value="1"/>
</dbReference>
<dbReference type="OrthoDB" id="418495at2759"/>
<dbReference type="PANTHER" id="PTHR46361:SF3">
    <property type="entry name" value="ELECTRON CARRIER_ PROTEIN DISULFIDE OXIDOREDUCTASE"/>
    <property type="match status" value="1"/>
</dbReference>
<proteinExistence type="predicted"/>
<evidence type="ECO:0000259" key="4">
    <source>
        <dbReference type="PROSITE" id="PS50186"/>
    </source>
</evidence>
<dbReference type="SUPFAM" id="SSF46785">
    <property type="entry name" value="Winged helix' DNA-binding domain"/>
    <property type="match status" value="1"/>
</dbReference>
<dbReference type="PROSITE" id="PS51354">
    <property type="entry name" value="GLUTAREDOXIN_2"/>
    <property type="match status" value="1"/>
</dbReference>
<dbReference type="InterPro" id="IPR002109">
    <property type="entry name" value="Glutaredoxin"/>
</dbReference>
<dbReference type="SUPFAM" id="SSF52833">
    <property type="entry name" value="Thioredoxin-like"/>
    <property type="match status" value="1"/>
</dbReference>
<dbReference type="InterPro" id="IPR000591">
    <property type="entry name" value="DEP_dom"/>
</dbReference>
<dbReference type="PRINTS" id="PR00160">
    <property type="entry name" value="GLUTAREDOXIN"/>
</dbReference>
<feature type="domain" description="DEP" evidence="4">
    <location>
        <begin position="143"/>
        <end position="217"/>
    </location>
</feature>
<gene>
    <name evidence="5" type="ORF">KFL_000500130</name>
</gene>
<dbReference type="CDD" id="cd02066">
    <property type="entry name" value="GRX_family"/>
    <property type="match status" value="1"/>
</dbReference>
<reference evidence="5 6" key="1">
    <citation type="journal article" date="2014" name="Nat. Commun.">
        <title>Klebsormidium flaccidum genome reveals primary factors for plant terrestrial adaptation.</title>
        <authorList>
            <person name="Hori K."/>
            <person name="Maruyama F."/>
            <person name="Fujisawa T."/>
            <person name="Togashi T."/>
            <person name="Yamamoto N."/>
            <person name="Seo M."/>
            <person name="Sato S."/>
            <person name="Yamada T."/>
            <person name="Mori H."/>
            <person name="Tajima N."/>
            <person name="Moriyama T."/>
            <person name="Ikeuchi M."/>
            <person name="Watanabe M."/>
            <person name="Wada H."/>
            <person name="Kobayashi K."/>
            <person name="Saito M."/>
            <person name="Masuda T."/>
            <person name="Sasaki-Sekimoto Y."/>
            <person name="Mashiguchi K."/>
            <person name="Awai K."/>
            <person name="Shimojima M."/>
            <person name="Masuda S."/>
            <person name="Iwai M."/>
            <person name="Nobusawa T."/>
            <person name="Narise T."/>
            <person name="Kondo S."/>
            <person name="Saito H."/>
            <person name="Sato R."/>
            <person name="Murakawa M."/>
            <person name="Ihara Y."/>
            <person name="Oshima-Yamada Y."/>
            <person name="Ohtaka K."/>
            <person name="Satoh M."/>
            <person name="Sonobe K."/>
            <person name="Ishii M."/>
            <person name="Ohtani R."/>
            <person name="Kanamori-Sato M."/>
            <person name="Honoki R."/>
            <person name="Miyazaki D."/>
            <person name="Mochizuki H."/>
            <person name="Umetsu J."/>
            <person name="Higashi K."/>
            <person name="Shibata D."/>
            <person name="Kamiya Y."/>
            <person name="Sato N."/>
            <person name="Nakamura Y."/>
            <person name="Tabata S."/>
            <person name="Ida S."/>
            <person name="Kurokawa K."/>
            <person name="Ohta H."/>
        </authorList>
    </citation>
    <scope>NUCLEOTIDE SEQUENCE [LARGE SCALE GENOMIC DNA]</scope>
    <source>
        <strain evidence="5 6">NIES-2285</strain>
    </source>
</reference>
<evidence type="ECO:0000256" key="2">
    <source>
        <dbReference type="ARBA" id="ARBA00023284"/>
    </source>
</evidence>
<dbReference type="InterPro" id="IPR011767">
    <property type="entry name" value="GLR_AS"/>
</dbReference>
<dbReference type="SMART" id="SM00049">
    <property type="entry name" value="DEP"/>
    <property type="match status" value="1"/>
</dbReference>